<keyword evidence="3 8" id="KW-0479">Metal-binding</keyword>
<keyword evidence="2 8" id="KW-0808">Transferase</keyword>
<dbReference type="EC" id="2.7.7.77" evidence="8"/>
<comment type="domain">
    <text evidence="8">The N-terminal domain determines nucleotide recognition and specific binding, while the C-terminal domain determines the specific binding to the target protein.</text>
</comment>
<feature type="binding site" evidence="8">
    <location>
        <position position="28"/>
    </location>
    <ligand>
        <name>GTP</name>
        <dbReference type="ChEBI" id="CHEBI:37565"/>
    </ligand>
</feature>
<evidence type="ECO:0000313" key="10">
    <source>
        <dbReference type="EMBL" id="SDY55386.1"/>
    </source>
</evidence>
<dbReference type="InterPro" id="IPR025877">
    <property type="entry name" value="MobA-like_NTP_Trfase"/>
</dbReference>
<dbReference type="RefSeq" id="WP_021073255.1">
    <property type="nucleotide sequence ID" value="NZ_FNPC01000006.1"/>
</dbReference>
<dbReference type="SUPFAM" id="SSF53448">
    <property type="entry name" value="Nucleotide-diphospho-sugar transferases"/>
    <property type="match status" value="1"/>
</dbReference>
<comment type="function">
    <text evidence="8">Transfers a GMP moiety from GTP to Mo-molybdopterin (Mo-MPT) cofactor (Moco or molybdenum cofactor) to form Mo-molybdopterin guanine dinucleotide (Mo-MGD) cofactor.</text>
</comment>
<dbReference type="EMBL" id="FNPC01000006">
    <property type="protein sequence ID" value="SDY55386.1"/>
    <property type="molecule type" value="Genomic_DNA"/>
</dbReference>
<protein>
    <recommendedName>
        <fullName evidence="8">Probable molybdenum cofactor guanylyltransferase</fullName>
        <shortName evidence="8">MoCo guanylyltransferase</shortName>
        <ecNumber evidence="8">2.7.7.77</ecNumber>
    </recommendedName>
    <alternativeName>
        <fullName evidence="8">GTP:molybdopterin guanylyltransferase</fullName>
    </alternativeName>
    <alternativeName>
        <fullName evidence="8">Mo-MPT guanylyltransferase</fullName>
    </alternativeName>
    <alternativeName>
        <fullName evidence="8">Molybdopterin guanylyltransferase</fullName>
    </alternativeName>
    <alternativeName>
        <fullName evidence="8">Molybdopterin-guanine dinucleotide synthase</fullName>
        <shortName evidence="8">MGD synthase</shortName>
    </alternativeName>
</protein>
<gene>
    <name evidence="8" type="primary">mobA</name>
    <name evidence="10" type="ORF">SAMN05216564_106148</name>
</gene>
<feature type="domain" description="MobA-like NTP transferase" evidence="9">
    <location>
        <begin position="12"/>
        <end position="187"/>
    </location>
</feature>
<proteinExistence type="inferred from homology"/>
<evidence type="ECO:0000259" key="9">
    <source>
        <dbReference type="Pfam" id="PF12804"/>
    </source>
</evidence>
<evidence type="ECO:0000256" key="5">
    <source>
        <dbReference type="ARBA" id="ARBA00022842"/>
    </source>
</evidence>
<dbReference type="Pfam" id="PF12804">
    <property type="entry name" value="NTP_transf_3"/>
    <property type="match status" value="1"/>
</dbReference>
<keyword evidence="11" id="KW-1185">Reference proteome</keyword>
<dbReference type="AlphaFoldDB" id="A0A1H3KTP5"/>
<name>A0A1H3KTP5_9EURY</name>
<feature type="binding site" evidence="8">
    <location>
        <position position="127"/>
    </location>
    <ligand>
        <name>Mg(2+)</name>
        <dbReference type="ChEBI" id="CHEBI:18420"/>
    </ligand>
</feature>
<dbReference type="GO" id="GO:0006777">
    <property type="term" value="P:Mo-molybdopterin cofactor biosynthetic process"/>
    <property type="evidence" value="ECO:0007669"/>
    <property type="project" value="UniProtKB-KW"/>
</dbReference>
<evidence type="ECO:0000256" key="7">
    <source>
        <dbReference type="ARBA" id="ARBA00023150"/>
    </source>
</evidence>
<comment type="cofactor">
    <cofactor evidence="8">
        <name>Mg(2+)</name>
        <dbReference type="ChEBI" id="CHEBI:18420"/>
    </cofactor>
</comment>
<keyword evidence="7 8" id="KW-0501">Molybdenum cofactor biosynthesis</keyword>
<dbReference type="InterPro" id="IPR029044">
    <property type="entry name" value="Nucleotide-diphossugar_trans"/>
</dbReference>
<evidence type="ECO:0000256" key="2">
    <source>
        <dbReference type="ARBA" id="ARBA00022679"/>
    </source>
</evidence>
<dbReference type="PANTHER" id="PTHR19136:SF81">
    <property type="entry name" value="MOLYBDENUM COFACTOR GUANYLYLTRANSFERASE"/>
    <property type="match status" value="1"/>
</dbReference>
<evidence type="ECO:0000313" key="11">
    <source>
        <dbReference type="Proteomes" id="UP000199079"/>
    </source>
</evidence>
<feature type="binding site" evidence="8">
    <location>
        <position position="98"/>
    </location>
    <ligand>
        <name>GTP</name>
        <dbReference type="ChEBI" id="CHEBI:37565"/>
    </ligand>
</feature>
<sequence length="230" mass="24878">MSDSSDAGTCTGVILAGGRSTRFGDRDKALAPLAGTPMIRRVANRLAGTDDPVDPGGQRASDGDPVVDDLVINCRADQRSAIADAMAGYPLAVTYAEDEEPDRGPMAGIRDGCRGATGEYAAVVACDMPFVDPTLIAYLLDRCRDHDAAVPRLDDQWYQTTQAVYRATPMAEACDRALAAGERKIVEPLFDLEYVVVDEPEIRRITTDRTFRNVNTREEHADAEAWIAGV</sequence>
<evidence type="ECO:0000256" key="3">
    <source>
        <dbReference type="ARBA" id="ARBA00022723"/>
    </source>
</evidence>
<evidence type="ECO:0000256" key="4">
    <source>
        <dbReference type="ARBA" id="ARBA00022741"/>
    </source>
</evidence>
<dbReference type="GeneID" id="43840090"/>
<comment type="catalytic activity">
    <reaction evidence="8">
        <text>Mo-molybdopterin + GTP + H(+) = Mo-molybdopterin guanine dinucleotide + diphosphate</text>
        <dbReference type="Rhea" id="RHEA:34243"/>
        <dbReference type="ChEBI" id="CHEBI:15378"/>
        <dbReference type="ChEBI" id="CHEBI:33019"/>
        <dbReference type="ChEBI" id="CHEBI:37565"/>
        <dbReference type="ChEBI" id="CHEBI:71302"/>
        <dbReference type="ChEBI" id="CHEBI:71310"/>
        <dbReference type="EC" id="2.7.7.77"/>
    </reaction>
</comment>
<dbReference type="PANTHER" id="PTHR19136">
    <property type="entry name" value="MOLYBDENUM COFACTOR GUANYLYLTRANSFERASE"/>
    <property type="match status" value="1"/>
</dbReference>
<feature type="binding site" evidence="8">
    <location>
        <begin position="15"/>
        <end position="17"/>
    </location>
    <ligand>
        <name>GTP</name>
        <dbReference type="ChEBI" id="CHEBI:37565"/>
    </ligand>
</feature>
<keyword evidence="10" id="KW-0548">Nucleotidyltransferase</keyword>
<accession>A0A1H3KTP5</accession>
<keyword evidence="4 8" id="KW-0547">Nucleotide-binding</keyword>
<comment type="similarity">
    <text evidence="8">Belongs to the MobA family.</text>
</comment>
<feature type="binding site" evidence="8">
    <location>
        <position position="127"/>
    </location>
    <ligand>
        <name>GTP</name>
        <dbReference type="ChEBI" id="CHEBI:37565"/>
    </ligand>
</feature>
<dbReference type="GO" id="GO:0005525">
    <property type="term" value="F:GTP binding"/>
    <property type="evidence" value="ECO:0007669"/>
    <property type="project" value="UniProtKB-UniRule"/>
</dbReference>
<dbReference type="Gene3D" id="3.90.550.10">
    <property type="entry name" value="Spore Coat Polysaccharide Biosynthesis Protein SpsA, Chain A"/>
    <property type="match status" value="1"/>
</dbReference>
<dbReference type="CDD" id="cd02503">
    <property type="entry name" value="MobA"/>
    <property type="match status" value="1"/>
</dbReference>
<dbReference type="GO" id="GO:0005737">
    <property type="term" value="C:cytoplasm"/>
    <property type="evidence" value="ECO:0007669"/>
    <property type="project" value="UniProtKB-SubCell"/>
</dbReference>
<organism evidence="10 11">
    <name type="scientific">Halopenitus persicus</name>
    <dbReference type="NCBI Taxonomy" id="1048396"/>
    <lineage>
        <taxon>Archaea</taxon>
        <taxon>Methanobacteriati</taxon>
        <taxon>Methanobacteriota</taxon>
        <taxon>Stenosarchaea group</taxon>
        <taxon>Halobacteria</taxon>
        <taxon>Halobacteriales</taxon>
        <taxon>Haloferacaceae</taxon>
        <taxon>Halopenitus</taxon>
    </lineage>
</organism>
<keyword evidence="1 8" id="KW-0963">Cytoplasm</keyword>
<keyword evidence="6 8" id="KW-0342">GTP-binding</keyword>
<evidence type="ECO:0000256" key="8">
    <source>
        <dbReference type="HAMAP-Rule" id="MF_00316"/>
    </source>
</evidence>
<dbReference type="Proteomes" id="UP000199079">
    <property type="component" value="Unassembled WGS sequence"/>
</dbReference>
<dbReference type="InterPro" id="IPR013482">
    <property type="entry name" value="Molybde_CF_guanTrfase"/>
</dbReference>
<dbReference type="GO" id="GO:0061603">
    <property type="term" value="F:molybdenum cofactor guanylyltransferase activity"/>
    <property type="evidence" value="ECO:0007669"/>
    <property type="project" value="UniProtKB-EC"/>
</dbReference>
<feature type="binding site" evidence="8">
    <location>
        <position position="73"/>
    </location>
    <ligand>
        <name>GTP</name>
        <dbReference type="ChEBI" id="CHEBI:37565"/>
    </ligand>
</feature>
<dbReference type="GO" id="GO:0046872">
    <property type="term" value="F:metal ion binding"/>
    <property type="evidence" value="ECO:0007669"/>
    <property type="project" value="UniProtKB-KW"/>
</dbReference>
<reference evidence="11" key="1">
    <citation type="submission" date="2016-10" db="EMBL/GenBank/DDBJ databases">
        <authorList>
            <person name="Varghese N."/>
            <person name="Submissions S."/>
        </authorList>
    </citation>
    <scope>NUCLEOTIDE SEQUENCE [LARGE SCALE GENOMIC DNA]</scope>
    <source>
        <strain evidence="11">DC30,IBRC 10041,KCTC 4046</strain>
    </source>
</reference>
<keyword evidence="5 8" id="KW-0460">Magnesium</keyword>
<dbReference type="OrthoDB" id="28434at2157"/>
<comment type="subcellular location">
    <subcellularLocation>
        <location evidence="8">Cytoplasm</location>
    </subcellularLocation>
</comment>
<evidence type="ECO:0000256" key="6">
    <source>
        <dbReference type="ARBA" id="ARBA00023134"/>
    </source>
</evidence>
<dbReference type="HAMAP" id="MF_00316">
    <property type="entry name" value="MobA"/>
    <property type="match status" value="1"/>
</dbReference>
<evidence type="ECO:0000256" key="1">
    <source>
        <dbReference type="ARBA" id="ARBA00022490"/>
    </source>
</evidence>